<evidence type="ECO:0000256" key="1">
    <source>
        <dbReference type="ARBA" id="ARBA00022729"/>
    </source>
</evidence>
<evidence type="ECO:0000313" key="4">
    <source>
        <dbReference type="Proteomes" id="UP000253918"/>
    </source>
</evidence>
<gene>
    <name evidence="3" type="ORF">DVW87_00945</name>
</gene>
<organism evidence="3 4">
    <name type="scientific">Sphingomonas aracearum</name>
    <dbReference type="NCBI Taxonomy" id="2283317"/>
    <lineage>
        <taxon>Bacteria</taxon>
        <taxon>Pseudomonadati</taxon>
        <taxon>Pseudomonadota</taxon>
        <taxon>Alphaproteobacteria</taxon>
        <taxon>Sphingomonadales</taxon>
        <taxon>Sphingomonadaceae</taxon>
        <taxon>Sphingomonas</taxon>
    </lineage>
</organism>
<feature type="chain" id="PRO_5016595522" evidence="2">
    <location>
        <begin position="20"/>
        <end position="295"/>
    </location>
</feature>
<keyword evidence="1 2" id="KW-0732">Signal</keyword>
<protein>
    <submittedName>
        <fullName evidence="3">Acid phosphatase</fullName>
    </submittedName>
</protein>
<dbReference type="Proteomes" id="UP000253918">
    <property type="component" value="Unassembled WGS sequence"/>
</dbReference>
<dbReference type="GO" id="GO:0009279">
    <property type="term" value="C:cell outer membrane"/>
    <property type="evidence" value="ECO:0007669"/>
    <property type="project" value="InterPro"/>
</dbReference>
<sequence>MTHRPLLAAAVALLLSACAAPGPVKTAMSAGPAPAGGPEPAAPFQYLYGSGEAAAISVQAYRLLGFVAANESAREGGNSAVLASTATLAAPQWVPCGNKPHAVVFDADETLILNLGIEELAARRPGPFDAAQWDRWEKTGGNAVVAVPGAVEAVAAIRRAGATVVVNSNRDTKNAAATVAALKAAGLGDFVPGQTLFLKGDVAPGSAKDPRRAAIAARFCVVAMAGDQLGDFSDQFNAIALPVARRAAVQTPAIAAMWGTRWFMLPNPIYGPQLKGGYHEVFPANRRWADPEAGK</sequence>
<proteinExistence type="predicted"/>
<dbReference type="SUPFAM" id="SSF56784">
    <property type="entry name" value="HAD-like"/>
    <property type="match status" value="1"/>
</dbReference>
<dbReference type="AlphaFoldDB" id="A0A369W2N7"/>
<dbReference type="Gene3D" id="3.40.50.1000">
    <property type="entry name" value="HAD superfamily/HAD-like"/>
    <property type="match status" value="1"/>
</dbReference>
<keyword evidence="4" id="KW-1185">Reference proteome</keyword>
<dbReference type="Pfam" id="PF03767">
    <property type="entry name" value="Acid_phosphat_B"/>
    <property type="match status" value="1"/>
</dbReference>
<evidence type="ECO:0000313" key="3">
    <source>
        <dbReference type="EMBL" id="RDE06331.1"/>
    </source>
</evidence>
<dbReference type="SFLD" id="SFLDS00003">
    <property type="entry name" value="Haloacid_Dehalogenase"/>
    <property type="match status" value="1"/>
</dbReference>
<accession>A0A369W2N7</accession>
<evidence type="ECO:0000256" key="2">
    <source>
        <dbReference type="SAM" id="SignalP"/>
    </source>
</evidence>
<comment type="caution">
    <text evidence="3">The sequence shown here is derived from an EMBL/GenBank/DDBJ whole genome shotgun (WGS) entry which is preliminary data.</text>
</comment>
<dbReference type="SFLD" id="SFLDG01125">
    <property type="entry name" value="C1.1:_Acid_Phosphatase_Like"/>
    <property type="match status" value="1"/>
</dbReference>
<dbReference type="PANTHER" id="PTHR31284">
    <property type="entry name" value="ACID PHOSPHATASE-LIKE PROTEIN"/>
    <property type="match status" value="1"/>
</dbReference>
<feature type="signal peptide" evidence="2">
    <location>
        <begin position="1"/>
        <end position="19"/>
    </location>
</feature>
<name>A0A369W2N7_9SPHN</name>
<dbReference type="InterPro" id="IPR023214">
    <property type="entry name" value="HAD_sf"/>
</dbReference>
<dbReference type="PANTHER" id="PTHR31284:SF10">
    <property type="entry name" value="ACID PHOSPHATASE-LIKE PROTEIN"/>
    <property type="match status" value="1"/>
</dbReference>
<dbReference type="InterPro" id="IPR005519">
    <property type="entry name" value="Acid_phosphat_B-like"/>
</dbReference>
<dbReference type="InterPro" id="IPR036412">
    <property type="entry name" value="HAD-like_sf"/>
</dbReference>
<dbReference type="InterPro" id="IPR006423">
    <property type="entry name" value="Lipo_e_P4"/>
</dbReference>
<dbReference type="OrthoDB" id="193314at2"/>
<dbReference type="RefSeq" id="WP_114685912.1">
    <property type="nucleotide sequence ID" value="NZ_QQNB01000001.1"/>
</dbReference>
<dbReference type="EMBL" id="QQNB01000001">
    <property type="protein sequence ID" value="RDE06331.1"/>
    <property type="molecule type" value="Genomic_DNA"/>
</dbReference>
<dbReference type="PROSITE" id="PS51257">
    <property type="entry name" value="PROKAR_LIPOPROTEIN"/>
    <property type="match status" value="1"/>
</dbReference>
<reference evidence="3 4" key="1">
    <citation type="submission" date="2018-07" db="EMBL/GenBank/DDBJ databases">
        <title>a novel species of Sphingomonas isolated from the rhizosphere soil of Araceae plant.</title>
        <authorList>
            <person name="Zhiyong W."/>
            <person name="Qinglan Z."/>
            <person name="Zhiwei F."/>
            <person name="Ding X."/>
            <person name="Gejiao W."/>
            <person name="Shixue Z."/>
        </authorList>
    </citation>
    <scope>NUCLEOTIDE SEQUENCE [LARGE SCALE GENOMIC DNA]</scope>
    <source>
        <strain evidence="3 4">WZY 27</strain>
    </source>
</reference>